<reference evidence="2 3" key="1">
    <citation type="submission" date="2019-07" db="EMBL/GenBank/DDBJ databases">
        <title>Genome assembly of two rare yeast pathogens: Diutina rugosa and Trichomonascus ciferrii.</title>
        <authorList>
            <person name="Mixao V."/>
            <person name="Saus E."/>
            <person name="Hansen A."/>
            <person name="Lass-Flor C."/>
            <person name="Gabaldon T."/>
        </authorList>
    </citation>
    <scope>NUCLEOTIDE SEQUENCE [LARGE SCALE GENOMIC DNA]</scope>
    <source>
        <strain evidence="2 3">CBS 613</strain>
    </source>
</reference>
<feature type="transmembrane region" description="Helical" evidence="1">
    <location>
        <begin position="62"/>
        <end position="88"/>
    </location>
</feature>
<keyword evidence="3" id="KW-1185">Reference proteome</keyword>
<evidence type="ECO:0000313" key="2">
    <source>
        <dbReference type="EMBL" id="KAA8905146.1"/>
    </source>
</evidence>
<dbReference type="RefSeq" id="XP_034013532.1">
    <property type="nucleotide sequence ID" value="XM_034154132.1"/>
</dbReference>
<dbReference type="OrthoDB" id="4008673at2759"/>
<dbReference type="EMBL" id="SWFT01000050">
    <property type="protein sequence ID" value="KAA8905146.1"/>
    <property type="molecule type" value="Genomic_DNA"/>
</dbReference>
<comment type="caution">
    <text evidence="2">The sequence shown here is derived from an EMBL/GenBank/DDBJ whole genome shotgun (WGS) entry which is preliminary data.</text>
</comment>
<keyword evidence="1" id="KW-0812">Transmembrane</keyword>
<organism evidence="2 3">
    <name type="scientific">Diutina rugosa</name>
    <name type="common">Yeast</name>
    <name type="synonym">Candida rugosa</name>
    <dbReference type="NCBI Taxonomy" id="5481"/>
    <lineage>
        <taxon>Eukaryota</taxon>
        <taxon>Fungi</taxon>
        <taxon>Dikarya</taxon>
        <taxon>Ascomycota</taxon>
        <taxon>Saccharomycotina</taxon>
        <taxon>Pichiomycetes</taxon>
        <taxon>Debaryomycetaceae</taxon>
        <taxon>Diutina</taxon>
    </lineage>
</organism>
<evidence type="ECO:0000256" key="1">
    <source>
        <dbReference type="SAM" id="Phobius"/>
    </source>
</evidence>
<dbReference type="VEuPathDB" id="FungiDB:DIURU_001574"/>
<evidence type="ECO:0000313" key="3">
    <source>
        <dbReference type="Proteomes" id="UP000449547"/>
    </source>
</evidence>
<dbReference type="AlphaFoldDB" id="A0A642UT56"/>
<accession>A0A642UT56</accession>
<dbReference type="Proteomes" id="UP000449547">
    <property type="component" value="Unassembled WGS sequence"/>
</dbReference>
<protein>
    <submittedName>
        <fullName evidence="2">Uncharacterized protein</fullName>
    </submittedName>
</protein>
<name>A0A642UT56_DIURU</name>
<gene>
    <name evidence="2" type="ORF">DIURU_001574</name>
</gene>
<feature type="transmembrane region" description="Helical" evidence="1">
    <location>
        <begin position="39"/>
        <end position="56"/>
    </location>
</feature>
<keyword evidence="1" id="KW-1133">Transmembrane helix</keyword>
<keyword evidence="1" id="KW-0472">Membrane</keyword>
<feature type="transmembrane region" description="Helical" evidence="1">
    <location>
        <begin position="6"/>
        <end position="32"/>
    </location>
</feature>
<sequence>MDVSTVLGYVFNLASSVFGVVFRSSLTVLLWLSHNYPGALNAIFAIAGIYTAYKMGRRFVSIWIGFMVMALKFFAINVTLIALVLLYLRGPDRLLNNDIPMVSSWWTMSQSQFSNVARAGSFLASIPRHTDGDANPVSDEEVVDYLEQVRDRMENPDEVSFDDVQDMVNQGWQYVQHANIDWRDVGSNLYQQWAARNA</sequence>
<proteinExistence type="predicted"/>
<dbReference type="GeneID" id="54780227"/>